<keyword evidence="6" id="KW-0378">Hydrolase</keyword>
<comment type="similarity">
    <text evidence="2">Belongs to the rad9 family.</text>
</comment>
<dbReference type="GO" id="GO:0004527">
    <property type="term" value="F:exonuclease activity"/>
    <property type="evidence" value="ECO:0007669"/>
    <property type="project" value="UniProtKB-KW"/>
</dbReference>
<organism evidence="13 14">
    <name type="scientific">Elysia crispata</name>
    <name type="common">lettuce slug</name>
    <dbReference type="NCBI Taxonomy" id="231223"/>
    <lineage>
        <taxon>Eukaryota</taxon>
        <taxon>Metazoa</taxon>
        <taxon>Spiralia</taxon>
        <taxon>Lophotrochozoa</taxon>
        <taxon>Mollusca</taxon>
        <taxon>Gastropoda</taxon>
        <taxon>Heterobranchia</taxon>
        <taxon>Euthyneura</taxon>
        <taxon>Panpulmonata</taxon>
        <taxon>Sacoglossa</taxon>
        <taxon>Placobranchoidea</taxon>
        <taxon>Plakobranchidae</taxon>
        <taxon>Elysia</taxon>
    </lineage>
</organism>
<dbReference type="PANTHER" id="PTHR15237:SF0">
    <property type="entry name" value="CELL CYCLE CHECKPOINT CONTROL PROTEIN"/>
    <property type="match status" value="1"/>
</dbReference>
<evidence type="ECO:0000256" key="2">
    <source>
        <dbReference type="ARBA" id="ARBA00008494"/>
    </source>
</evidence>
<dbReference type="GO" id="GO:0030896">
    <property type="term" value="C:checkpoint clamp complex"/>
    <property type="evidence" value="ECO:0007669"/>
    <property type="project" value="InterPro"/>
</dbReference>
<evidence type="ECO:0000256" key="5">
    <source>
        <dbReference type="ARBA" id="ARBA00022763"/>
    </source>
</evidence>
<feature type="non-terminal residue" evidence="13">
    <location>
        <position position="486"/>
    </location>
</feature>
<dbReference type="GO" id="GO:0071479">
    <property type="term" value="P:cellular response to ionizing radiation"/>
    <property type="evidence" value="ECO:0007669"/>
    <property type="project" value="TreeGrafter"/>
</dbReference>
<dbReference type="Proteomes" id="UP001283361">
    <property type="component" value="Unassembled WGS sequence"/>
</dbReference>
<dbReference type="Pfam" id="PF04139">
    <property type="entry name" value="Rad9"/>
    <property type="match status" value="1"/>
</dbReference>
<dbReference type="AlphaFoldDB" id="A0AAE1DTQ6"/>
<evidence type="ECO:0000256" key="11">
    <source>
        <dbReference type="ARBA" id="ARBA00079896"/>
    </source>
</evidence>
<evidence type="ECO:0000256" key="10">
    <source>
        <dbReference type="ARBA" id="ARBA00069752"/>
    </source>
</evidence>
<proteinExistence type="inferred from homology"/>
<accession>A0AAE1DTQ6</accession>
<evidence type="ECO:0000256" key="4">
    <source>
        <dbReference type="ARBA" id="ARBA00022722"/>
    </source>
</evidence>
<protein>
    <recommendedName>
        <fullName evidence="10">Cell cycle checkpoint control protein RAD9A</fullName>
    </recommendedName>
    <alternativeName>
        <fullName evidence="11">DNA repair exonuclease rad9 homolog A</fullName>
    </alternativeName>
</protein>
<dbReference type="SUPFAM" id="SSF55979">
    <property type="entry name" value="DNA clamp"/>
    <property type="match status" value="1"/>
</dbReference>
<keyword evidence="7" id="KW-0269">Exonuclease</keyword>
<comment type="function">
    <text evidence="9">Component of the 9-1-1 cell-cycle checkpoint response complex that plays a major role in DNA repair. The 9-1-1 complex is recruited to DNA lesion upon damage by the RAD17-replication factor C (RFC) clamp loader complex. Acts then as a sliding clamp platform on DNA for several proteins involved in long-patch base excision repair (LP-BER). The 9-1-1 complex stimulates DNA polymerase beta (POLB) activity by increasing its affinity for the 3'-OH end of the primer-template and stabilizes POLB to those sites where LP-BER proceeds; endonuclease FEN1 cleavage activity on substrates with double, nick, or gap flaps of distinct sequences and lengths; and DNA ligase I (LIG1) on long-patch base excision repair substrates. The 9-1-1 complex is necessary for the recruitment of RHNO1 to sites of double-stranded breaks (DSB) occurring during the S phase. RAD9A possesses 3'-&gt;5' double stranded DNA exonuclease activity.</text>
</comment>
<evidence type="ECO:0000256" key="3">
    <source>
        <dbReference type="ARBA" id="ARBA00022553"/>
    </source>
</evidence>
<dbReference type="GO" id="GO:0000076">
    <property type="term" value="P:DNA replication checkpoint signaling"/>
    <property type="evidence" value="ECO:0007669"/>
    <property type="project" value="TreeGrafter"/>
</dbReference>
<dbReference type="Gene3D" id="3.70.10.10">
    <property type="match status" value="1"/>
</dbReference>
<dbReference type="InterPro" id="IPR007268">
    <property type="entry name" value="Rad9/Ddc1"/>
</dbReference>
<feature type="compositionally biased region" description="Low complexity" evidence="12">
    <location>
        <begin position="462"/>
        <end position="473"/>
    </location>
</feature>
<feature type="compositionally biased region" description="Acidic residues" evidence="12">
    <location>
        <begin position="436"/>
        <end position="445"/>
    </location>
</feature>
<keyword evidence="5" id="KW-0227">DNA damage</keyword>
<keyword evidence="14" id="KW-1185">Reference proteome</keyword>
<dbReference type="GO" id="GO:0031573">
    <property type="term" value="P:mitotic intra-S DNA damage checkpoint signaling"/>
    <property type="evidence" value="ECO:0007669"/>
    <property type="project" value="TreeGrafter"/>
</dbReference>
<feature type="compositionally biased region" description="Basic and acidic residues" evidence="12">
    <location>
        <begin position="301"/>
        <end position="317"/>
    </location>
</feature>
<reference evidence="13" key="1">
    <citation type="journal article" date="2023" name="G3 (Bethesda)">
        <title>A reference genome for the long-term kleptoplast-retaining sea slug Elysia crispata morphotype clarki.</title>
        <authorList>
            <person name="Eastman K.E."/>
            <person name="Pendleton A.L."/>
            <person name="Shaikh M.A."/>
            <person name="Suttiyut T."/>
            <person name="Ogas R."/>
            <person name="Tomko P."/>
            <person name="Gavelis G."/>
            <person name="Widhalm J.R."/>
            <person name="Wisecaver J.H."/>
        </authorList>
    </citation>
    <scope>NUCLEOTIDE SEQUENCE</scope>
    <source>
        <strain evidence="13">ECLA1</strain>
    </source>
</reference>
<dbReference type="FunFam" id="3.70.10.10:FF:000005">
    <property type="entry name" value="Cell cycle checkpoint control protein"/>
    <property type="match status" value="1"/>
</dbReference>
<feature type="compositionally biased region" description="Polar residues" evidence="12">
    <location>
        <begin position="288"/>
        <end position="297"/>
    </location>
</feature>
<evidence type="ECO:0000256" key="7">
    <source>
        <dbReference type="ARBA" id="ARBA00022839"/>
    </source>
</evidence>
<evidence type="ECO:0000313" key="14">
    <source>
        <dbReference type="Proteomes" id="UP001283361"/>
    </source>
</evidence>
<sequence>FGRAVQSLSKIGDELYFEPREDGLFLRSVNSCRSAYACFQFSPSFFEHYVDVSIQEETEDGEVFRCKIGMKSVTTVFRNLAAIDKMVEKCRISLNTAEDRLVFQMYCRHGIIKTHKLAFIECETLQAVSSKEMCPNKLTSLPKLLCDAVLNFQANQEEITLIVRPDFLALQNYIDDDQDATKVMRTELTLSPTEFDQYQVGVDTDITFCLKELRAILAFADITNLPVTLHFEGAGRPVTFSITGDLSYEGNFVLATLAEAETSNAKAQNSQGHVHKSAKSSRKHEVQHQSSRQNGHISTVRGEHEDMQDGRSRHKNDNFSCASNRGMDREEDQRGSTFAEEDASINDPSSFMHHGGGDIMGVNSSETNSARHDNGGMTNHQICDTRTNKEVHSHFSSRQNSVQHPLAESSTDELGAGDVCSPVIPVQNTDFSMMDEVEEEEDGDEVPATPPSKKFRSVFFGTQSSTQPSQSQSKAEILALNSDEDD</sequence>
<dbReference type="PIRSF" id="PIRSF009303">
    <property type="entry name" value="Cell_cycle_RAD9"/>
    <property type="match status" value="1"/>
</dbReference>
<comment type="caution">
    <text evidence="13">The sequence shown here is derived from an EMBL/GenBank/DDBJ whole genome shotgun (WGS) entry which is preliminary data.</text>
</comment>
<evidence type="ECO:0000256" key="12">
    <source>
        <dbReference type="SAM" id="MobiDB-lite"/>
    </source>
</evidence>
<dbReference type="InterPro" id="IPR026584">
    <property type="entry name" value="Rad9"/>
</dbReference>
<evidence type="ECO:0000313" key="13">
    <source>
        <dbReference type="EMBL" id="KAK3781995.1"/>
    </source>
</evidence>
<dbReference type="InterPro" id="IPR046938">
    <property type="entry name" value="DNA_clamp_sf"/>
</dbReference>
<dbReference type="GO" id="GO:0006281">
    <property type="term" value="P:DNA repair"/>
    <property type="evidence" value="ECO:0007669"/>
    <property type="project" value="InterPro"/>
</dbReference>
<dbReference type="CDD" id="cd00577">
    <property type="entry name" value="PCNA"/>
    <property type="match status" value="1"/>
</dbReference>
<keyword evidence="3" id="KW-0597">Phosphoprotein</keyword>
<evidence type="ECO:0000256" key="8">
    <source>
        <dbReference type="ARBA" id="ARBA00023242"/>
    </source>
</evidence>
<feature type="region of interest" description="Disordered" evidence="12">
    <location>
        <begin position="263"/>
        <end position="347"/>
    </location>
</feature>
<evidence type="ECO:0000256" key="9">
    <source>
        <dbReference type="ARBA" id="ARBA00059283"/>
    </source>
</evidence>
<keyword evidence="8" id="KW-0539">Nucleus</keyword>
<evidence type="ECO:0000256" key="6">
    <source>
        <dbReference type="ARBA" id="ARBA00022801"/>
    </source>
</evidence>
<dbReference type="PANTHER" id="PTHR15237">
    <property type="entry name" value="DNA REPAIR PROTEIN RAD9"/>
    <property type="match status" value="1"/>
</dbReference>
<feature type="compositionally biased region" description="Basic residues" evidence="12">
    <location>
        <begin position="273"/>
        <end position="282"/>
    </location>
</feature>
<name>A0AAE1DTQ6_9GAST</name>
<keyword evidence="4" id="KW-0540">Nuclease</keyword>
<comment type="subcellular location">
    <subcellularLocation>
        <location evidence="1">Nucleus</location>
    </subcellularLocation>
</comment>
<feature type="region of interest" description="Disordered" evidence="12">
    <location>
        <begin position="436"/>
        <end position="486"/>
    </location>
</feature>
<dbReference type="EMBL" id="JAWDGP010002556">
    <property type="protein sequence ID" value="KAK3781995.1"/>
    <property type="molecule type" value="Genomic_DNA"/>
</dbReference>
<gene>
    <name evidence="13" type="ORF">RRG08_018361</name>
</gene>
<feature type="compositionally biased region" description="Polar residues" evidence="12">
    <location>
        <begin position="263"/>
        <end position="272"/>
    </location>
</feature>
<evidence type="ECO:0000256" key="1">
    <source>
        <dbReference type="ARBA" id="ARBA00004123"/>
    </source>
</evidence>